<keyword evidence="4 7" id="KW-0133">Cell shape</keyword>
<evidence type="ECO:0000256" key="6">
    <source>
        <dbReference type="ARBA" id="ARBA00023316"/>
    </source>
</evidence>
<dbReference type="PROSITE" id="PS52029">
    <property type="entry name" value="LD_TPASE"/>
    <property type="match status" value="1"/>
</dbReference>
<dbReference type="Proteomes" id="UP000216446">
    <property type="component" value="Unassembled WGS sequence"/>
</dbReference>
<dbReference type="GO" id="GO:0016740">
    <property type="term" value="F:transferase activity"/>
    <property type="evidence" value="ECO:0007669"/>
    <property type="project" value="UniProtKB-KW"/>
</dbReference>
<dbReference type="GO" id="GO:0009252">
    <property type="term" value="P:peptidoglycan biosynthetic process"/>
    <property type="evidence" value="ECO:0007669"/>
    <property type="project" value="UniProtKB-UniPathway"/>
</dbReference>
<dbReference type="InterPro" id="IPR038063">
    <property type="entry name" value="Transpep_catalytic_dom"/>
</dbReference>
<feature type="domain" description="L,D-TPase catalytic" evidence="8">
    <location>
        <begin position="69"/>
        <end position="226"/>
    </location>
</feature>
<sequence length="227" mass="25567">MAERGGPETAPAAYVVRDRVPLAASRGGAALRTLRRRDGVRVLEETDGWSRVAWNEVEGWLPSDALSNVWIRISKTDRTAYVYQGGHLWRELPIDVSNTPDGDKTRRAGRLEKEEHRIPEGTFFVTRRNEDSNYYLAFVLSYPTPVHALRGLEDGLISQAQYESIVSAHREFREPPQNTRLGGLIEIHGSGSGRRRAWTRGCVALRNVHMDALWEIVEVGTPVVIEP</sequence>
<dbReference type="UniPathway" id="UPA00219"/>
<reference evidence="9 10" key="1">
    <citation type="submission" date="2016-11" db="EMBL/GenBank/DDBJ databases">
        <title>Study of marine rhodopsin-containing bacteria.</title>
        <authorList>
            <person name="Yoshizawa S."/>
            <person name="Kumagai Y."/>
            <person name="Kogure K."/>
        </authorList>
    </citation>
    <scope>NUCLEOTIDE SEQUENCE [LARGE SCALE GENOMIC DNA]</scope>
    <source>
        <strain evidence="9 10">SG-29</strain>
    </source>
</reference>
<evidence type="ECO:0000256" key="7">
    <source>
        <dbReference type="PROSITE-ProRule" id="PRU01373"/>
    </source>
</evidence>
<name>A0A259U494_9BACT</name>
<keyword evidence="3" id="KW-0808">Transferase</keyword>
<evidence type="ECO:0000256" key="4">
    <source>
        <dbReference type="ARBA" id="ARBA00022960"/>
    </source>
</evidence>
<proteinExistence type="inferred from homology"/>
<dbReference type="PANTHER" id="PTHR36699">
    <property type="entry name" value="LD-TRANSPEPTIDASE"/>
    <property type="match status" value="1"/>
</dbReference>
<feature type="active site" description="Proton donor/acceptor" evidence="7">
    <location>
        <position position="188"/>
    </location>
</feature>
<dbReference type="GO" id="GO:0071555">
    <property type="term" value="P:cell wall organization"/>
    <property type="evidence" value="ECO:0007669"/>
    <property type="project" value="UniProtKB-UniRule"/>
</dbReference>
<keyword evidence="6 7" id="KW-0961">Cell wall biogenesis/degradation</keyword>
<dbReference type="AlphaFoldDB" id="A0A259U494"/>
<evidence type="ECO:0000256" key="2">
    <source>
        <dbReference type="ARBA" id="ARBA00005992"/>
    </source>
</evidence>
<dbReference type="Pfam" id="PF03734">
    <property type="entry name" value="YkuD"/>
    <property type="match status" value="1"/>
</dbReference>
<comment type="caution">
    <text evidence="9">The sequence shown here is derived from an EMBL/GenBank/DDBJ whole genome shotgun (WGS) entry which is preliminary data.</text>
</comment>
<dbReference type="InterPro" id="IPR005490">
    <property type="entry name" value="LD_TPept_cat_dom"/>
</dbReference>
<dbReference type="InParanoid" id="A0A259U494"/>
<dbReference type="Gene3D" id="2.30.30.40">
    <property type="entry name" value="SH3 Domains"/>
    <property type="match status" value="1"/>
</dbReference>
<dbReference type="Gene3D" id="2.40.440.10">
    <property type="entry name" value="L,D-transpeptidase catalytic domain-like"/>
    <property type="match status" value="1"/>
</dbReference>
<evidence type="ECO:0000313" key="10">
    <source>
        <dbReference type="Proteomes" id="UP000216446"/>
    </source>
</evidence>
<comment type="similarity">
    <text evidence="2">Belongs to the YkuD family.</text>
</comment>
<dbReference type="CDD" id="cd16913">
    <property type="entry name" value="YkuD_like"/>
    <property type="match status" value="1"/>
</dbReference>
<evidence type="ECO:0000313" key="9">
    <source>
        <dbReference type="EMBL" id="OZC04687.1"/>
    </source>
</evidence>
<gene>
    <name evidence="9" type="ORF">BSZ36_10290</name>
</gene>
<dbReference type="GO" id="GO:0004180">
    <property type="term" value="F:carboxypeptidase activity"/>
    <property type="evidence" value="ECO:0007669"/>
    <property type="project" value="UniProtKB-ARBA"/>
</dbReference>
<feature type="active site" description="Nucleophile" evidence="7">
    <location>
        <position position="202"/>
    </location>
</feature>
<evidence type="ECO:0000256" key="5">
    <source>
        <dbReference type="ARBA" id="ARBA00022984"/>
    </source>
</evidence>
<comment type="pathway">
    <text evidence="1 7">Cell wall biogenesis; peptidoglycan biosynthesis.</text>
</comment>
<evidence type="ECO:0000256" key="3">
    <source>
        <dbReference type="ARBA" id="ARBA00022679"/>
    </source>
</evidence>
<protein>
    <recommendedName>
        <fullName evidence="8">L,D-TPase catalytic domain-containing protein</fullName>
    </recommendedName>
</protein>
<accession>A0A259U494</accession>
<evidence type="ECO:0000259" key="8">
    <source>
        <dbReference type="PROSITE" id="PS52029"/>
    </source>
</evidence>
<keyword evidence="5 7" id="KW-0573">Peptidoglycan synthesis</keyword>
<evidence type="ECO:0000256" key="1">
    <source>
        <dbReference type="ARBA" id="ARBA00004752"/>
    </source>
</evidence>
<dbReference type="GO" id="GO:0008360">
    <property type="term" value="P:regulation of cell shape"/>
    <property type="evidence" value="ECO:0007669"/>
    <property type="project" value="UniProtKB-UniRule"/>
</dbReference>
<dbReference type="PANTHER" id="PTHR36699:SF1">
    <property type="entry name" value="L,D-TRANSPEPTIDASE YAFK-RELATED"/>
    <property type="match status" value="1"/>
</dbReference>
<dbReference type="SUPFAM" id="SSF141523">
    <property type="entry name" value="L,D-transpeptidase catalytic domain-like"/>
    <property type="match status" value="1"/>
</dbReference>
<dbReference type="EMBL" id="MQWB01000001">
    <property type="protein sequence ID" value="OZC04687.1"/>
    <property type="molecule type" value="Genomic_DNA"/>
</dbReference>
<organism evidence="9 10">
    <name type="scientific">Rubricoccus marinus</name>
    <dbReference type="NCBI Taxonomy" id="716817"/>
    <lineage>
        <taxon>Bacteria</taxon>
        <taxon>Pseudomonadati</taxon>
        <taxon>Rhodothermota</taxon>
        <taxon>Rhodothermia</taxon>
        <taxon>Rhodothermales</taxon>
        <taxon>Rubricoccaceae</taxon>
        <taxon>Rubricoccus</taxon>
    </lineage>
</organism>
<keyword evidence="10" id="KW-1185">Reference proteome</keyword>